<dbReference type="RefSeq" id="WP_345627249.1">
    <property type="nucleotide sequence ID" value="NZ_BAABJQ010000003.1"/>
</dbReference>
<comment type="caution">
    <text evidence="6">The sequence shown here is derived from an EMBL/GenBank/DDBJ whole genome shotgun (WGS) entry which is preliminary data.</text>
</comment>
<evidence type="ECO:0000313" key="7">
    <source>
        <dbReference type="Proteomes" id="UP001501570"/>
    </source>
</evidence>
<accession>A0ABP9RM49</accession>
<organism evidence="6 7">
    <name type="scientific">Rugosimonospora acidiphila</name>
    <dbReference type="NCBI Taxonomy" id="556531"/>
    <lineage>
        <taxon>Bacteria</taxon>
        <taxon>Bacillati</taxon>
        <taxon>Actinomycetota</taxon>
        <taxon>Actinomycetes</taxon>
        <taxon>Micromonosporales</taxon>
        <taxon>Micromonosporaceae</taxon>
        <taxon>Rugosimonospora</taxon>
    </lineage>
</organism>
<evidence type="ECO:0000256" key="1">
    <source>
        <dbReference type="ARBA" id="ARBA00004418"/>
    </source>
</evidence>
<dbReference type="PANTHER" id="PTHR30024:SF47">
    <property type="entry name" value="TAURINE-BINDING PERIPLASMIC PROTEIN"/>
    <property type="match status" value="1"/>
</dbReference>
<dbReference type="Gene3D" id="3.40.190.10">
    <property type="entry name" value="Periplasmic binding protein-like II"/>
    <property type="match status" value="2"/>
</dbReference>
<dbReference type="PANTHER" id="PTHR30024">
    <property type="entry name" value="ALIPHATIC SULFONATES-BINDING PROTEIN-RELATED"/>
    <property type="match status" value="1"/>
</dbReference>
<evidence type="ECO:0000313" key="6">
    <source>
        <dbReference type="EMBL" id="GAA5180947.1"/>
    </source>
</evidence>
<dbReference type="InterPro" id="IPR001638">
    <property type="entry name" value="Solute-binding_3/MltF_N"/>
</dbReference>
<dbReference type="SUPFAM" id="SSF53850">
    <property type="entry name" value="Periplasmic binding protein-like II"/>
    <property type="match status" value="1"/>
</dbReference>
<keyword evidence="3 4" id="KW-0732">Signal</keyword>
<dbReference type="PROSITE" id="PS51257">
    <property type="entry name" value="PROKAR_LIPOPROTEIN"/>
    <property type="match status" value="1"/>
</dbReference>
<feature type="domain" description="Solute-binding protein family 3/N-terminal" evidence="5">
    <location>
        <begin position="40"/>
        <end position="259"/>
    </location>
</feature>
<evidence type="ECO:0000256" key="2">
    <source>
        <dbReference type="ARBA" id="ARBA00010742"/>
    </source>
</evidence>
<keyword evidence="7" id="KW-1185">Reference proteome</keyword>
<proteinExistence type="inferred from homology"/>
<dbReference type="SMART" id="SM00062">
    <property type="entry name" value="PBPb"/>
    <property type="match status" value="1"/>
</dbReference>
<sequence length="326" mass="34687">MRRHRLRSALAACSFLVAGLATGCGHATRTPAGPGLEKKTITVAEVPLVDEAALHVAVTQKLFQAEGLNVRVEPVTQSIAALPALKRGQLDVIAGANYVTFLQAHQQGTIDLRIISPGAAEAPRFMQLLVLPNSPIRTPKDLEGKTVAVNILNNIQSLTLNEVLKANHVDPAKVKYRAVPFPSMDKALKNHDVDAIHTADPFTTNFQQELGTRMVVDGGGAPVTGLPVSGYVTTREFVSKYPKTAAAFQRAMEKAQSLAGDRARVNAVLPSFAHVDAATAAKLNLPQYPTSLDPAGFQRLADLMLSAGLLKGAINVSDVLFQAPAK</sequence>
<dbReference type="Pfam" id="PF09084">
    <property type="entry name" value="NMT1"/>
    <property type="match status" value="1"/>
</dbReference>
<evidence type="ECO:0000256" key="4">
    <source>
        <dbReference type="SAM" id="SignalP"/>
    </source>
</evidence>
<protein>
    <submittedName>
        <fullName evidence="6">ABC transporter substrate-binding protein</fullName>
    </submittedName>
</protein>
<dbReference type="Proteomes" id="UP001501570">
    <property type="component" value="Unassembled WGS sequence"/>
</dbReference>
<reference evidence="7" key="1">
    <citation type="journal article" date="2019" name="Int. J. Syst. Evol. Microbiol.">
        <title>The Global Catalogue of Microorganisms (GCM) 10K type strain sequencing project: providing services to taxonomists for standard genome sequencing and annotation.</title>
        <authorList>
            <consortium name="The Broad Institute Genomics Platform"/>
            <consortium name="The Broad Institute Genome Sequencing Center for Infectious Disease"/>
            <person name="Wu L."/>
            <person name="Ma J."/>
        </authorList>
    </citation>
    <scope>NUCLEOTIDE SEQUENCE [LARGE SCALE GENOMIC DNA]</scope>
    <source>
        <strain evidence="7">JCM 18304</strain>
    </source>
</reference>
<evidence type="ECO:0000259" key="5">
    <source>
        <dbReference type="SMART" id="SM00062"/>
    </source>
</evidence>
<gene>
    <name evidence="6" type="ORF">GCM10023322_14420</name>
</gene>
<dbReference type="InterPro" id="IPR015168">
    <property type="entry name" value="SsuA/THI5"/>
</dbReference>
<evidence type="ECO:0000256" key="3">
    <source>
        <dbReference type="ARBA" id="ARBA00022729"/>
    </source>
</evidence>
<dbReference type="EMBL" id="BAABJQ010000003">
    <property type="protein sequence ID" value="GAA5180947.1"/>
    <property type="molecule type" value="Genomic_DNA"/>
</dbReference>
<name>A0ABP9RM49_9ACTN</name>
<comment type="subcellular location">
    <subcellularLocation>
        <location evidence="1">Periplasm</location>
    </subcellularLocation>
</comment>
<feature type="chain" id="PRO_5045199263" evidence="4">
    <location>
        <begin position="24"/>
        <end position="326"/>
    </location>
</feature>
<feature type="signal peptide" evidence="4">
    <location>
        <begin position="1"/>
        <end position="23"/>
    </location>
</feature>
<comment type="similarity">
    <text evidence="2">Belongs to the bacterial solute-binding protein SsuA/TauA family.</text>
</comment>